<gene>
    <name evidence="1" type="ORF">D3H55_16805</name>
</gene>
<dbReference type="RefSeq" id="WP_119548480.1">
    <property type="nucleotide sequence ID" value="NZ_QXIR01000026.1"/>
</dbReference>
<proteinExistence type="predicted"/>
<dbReference type="EMBL" id="QXIR01000026">
    <property type="protein sequence ID" value="RIW30396.1"/>
    <property type="molecule type" value="Genomic_DNA"/>
</dbReference>
<protein>
    <recommendedName>
        <fullName evidence="3">DUF4304 domain-containing protein</fullName>
    </recommendedName>
</protein>
<dbReference type="AlphaFoldDB" id="A0A3A1QSP6"/>
<evidence type="ECO:0000313" key="2">
    <source>
        <dbReference type="Proteomes" id="UP000265801"/>
    </source>
</evidence>
<evidence type="ECO:0008006" key="3">
    <source>
        <dbReference type="Google" id="ProtNLM"/>
    </source>
</evidence>
<name>A0A3A1QSP6_9BACI</name>
<organism evidence="1 2">
    <name type="scientific">Bacillus salacetis</name>
    <dbReference type="NCBI Taxonomy" id="2315464"/>
    <lineage>
        <taxon>Bacteria</taxon>
        <taxon>Bacillati</taxon>
        <taxon>Bacillota</taxon>
        <taxon>Bacilli</taxon>
        <taxon>Bacillales</taxon>
        <taxon>Bacillaceae</taxon>
        <taxon>Bacillus</taxon>
    </lineage>
</organism>
<comment type="caution">
    <text evidence="1">The sequence shown here is derived from an EMBL/GenBank/DDBJ whole genome shotgun (WGS) entry which is preliminary data.</text>
</comment>
<sequence length="114" mass="13583">MQNKHSAKEIAKIIIKKLKDNFDEKIGSFSVYNITDEPYSMFNITFDAYEYYFITFSYNRGSIGCSITQGQYGIELKNSQQWYDKADLDIFCRELKEQIELRIPDKFLEYNGWK</sequence>
<keyword evidence="2" id="KW-1185">Reference proteome</keyword>
<dbReference type="OrthoDB" id="2236631at2"/>
<reference evidence="1 2" key="1">
    <citation type="submission" date="2018-09" db="EMBL/GenBank/DDBJ databases">
        <title>Bacillus saliacetes sp. nov., isolated from Thai shrimp paste (Ka-pi).</title>
        <authorList>
            <person name="Daroonpunt R."/>
            <person name="Tanasupawat S."/>
            <person name="Yiamsombut S."/>
        </authorList>
    </citation>
    <scope>NUCLEOTIDE SEQUENCE [LARGE SCALE GENOMIC DNA]</scope>
    <source>
        <strain evidence="1 2">SKP7-4</strain>
    </source>
</reference>
<accession>A0A3A1QSP6</accession>
<dbReference type="Proteomes" id="UP000265801">
    <property type="component" value="Unassembled WGS sequence"/>
</dbReference>
<evidence type="ECO:0000313" key="1">
    <source>
        <dbReference type="EMBL" id="RIW30396.1"/>
    </source>
</evidence>